<dbReference type="STRING" id="684065.SAMN05421738_1125"/>
<keyword evidence="3" id="KW-1185">Reference proteome</keyword>
<evidence type="ECO:0000313" key="2">
    <source>
        <dbReference type="EMBL" id="SFN41693.1"/>
    </source>
</evidence>
<protein>
    <submittedName>
        <fullName evidence="2">Uncharacterized protein</fullName>
    </submittedName>
</protein>
<keyword evidence="1" id="KW-0472">Membrane</keyword>
<dbReference type="Proteomes" id="UP000199149">
    <property type="component" value="Unassembled WGS sequence"/>
</dbReference>
<feature type="transmembrane region" description="Helical" evidence="1">
    <location>
        <begin position="52"/>
        <end position="70"/>
    </location>
</feature>
<reference evidence="3" key="1">
    <citation type="submission" date="2016-10" db="EMBL/GenBank/DDBJ databases">
        <authorList>
            <person name="Varghese N."/>
            <person name="Submissions S."/>
        </authorList>
    </citation>
    <scope>NUCLEOTIDE SEQUENCE [LARGE SCALE GENOMIC DNA]</scope>
    <source>
        <strain evidence="3">XJ109</strain>
    </source>
</reference>
<name>A0A1I4YV98_9FLAO</name>
<evidence type="ECO:0000313" key="3">
    <source>
        <dbReference type="Proteomes" id="UP000199149"/>
    </source>
</evidence>
<accession>A0A1I4YV98</accession>
<sequence>MQLIEVLLFSIIVGTISFIMLGYLFGDIEYYNNLGQRVKEGYGNVKKIKTNYTIGIIGFILSTCISFYYLKSINKTK</sequence>
<organism evidence="2 3">
    <name type="scientific">Algoriella xinjiangensis</name>
    <dbReference type="NCBI Taxonomy" id="684065"/>
    <lineage>
        <taxon>Bacteria</taxon>
        <taxon>Pseudomonadati</taxon>
        <taxon>Bacteroidota</taxon>
        <taxon>Flavobacteriia</taxon>
        <taxon>Flavobacteriales</taxon>
        <taxon>Weeksellaceae</taxon>
        <taxon>Algoriella</taxon>
    </lineage>
</organism>
<dbReference type="EMBL" id="FOUZ01000012">
    <property type="protein sequence ID" value="SFN41693.1"/>
    <property type="molecule type" value="Genomic_DNA"/>
</dbReference>
<dbReference type="AlphaFoldDB" id="A0A1I4YV98"/>
<evidence type="ECO:0000256" key="1">
    <source>
        <dbReference type="SAM" id="Phobius"/>
    </source>
</evidence>
<gene>
    <name evidence="2" type="ORF">SAMN05421738_1125</name>
</gene>
<proteinExistence type="predicted"/>
<keyword evidence="1" id="KW-1133">Transmembrane helix</keyword>
<keyword evidence="1" id="KW-0812">Transmembrane</keyword>
<feature type="transmembrane region" description="Helical" evidence="1">
    <location>
        <begin position="7"/>
        <end position="25"/>
    </location>
</feature>